<evidence type="ECO:0000256" key="1">
    <source>
        <dbReference type="PROSITE-ProRule" id="PRU01011"/>
    </source>
</evidence>
<evidence type="ECO:0000313" key="3">
    <source>
        <dbReference type="Proteomes" id="UP000813463"/>
    </source>
</evidence>
<dbReference type="Gene3D" id="3.90.210.10">
    <property type="entry name" value="Heat-Labile Enterotoxin, subunit A"/>
    <property type="match status" value="1"/>
</dbReference>
<dbReference type="InterPro" id="IPR018487">
    <property type="entry name" value="Hemopexin-like_repeat"/>
</dbReference>
<dbReference type="SMART" id="SM00120">
    <property type="entry name" value="HX"/>
    <property type="match status" value="4"/>
</dbReference>
<evidence type="ECO:0000313" key="4">
    <source>
        <dbReference type="RefSeq" id="XP_021845726.1"/>
    </source>
</evidence>
<keyword evidence="3" id="KW-1185">Reference proteome</keyword>
<dbReference type="InterPro" id="IPR036375">
    <property type="entry name" value="Hemopexin-like_dom_sf"/>
</dbReference>
<dbReference type="InterPro" id="IPR054695">
    <property type="entry name" value="Pierisin-like_dom"/>
</dbReference>
<reference evidence="3" key="1">
    <citation type="journal article" date="2021" name="Nat. Commun.">
        <title>Genomic analyses provide insights into spinach domestication and the genetic basis of agronomic traits.</title>
        <authorList>
            <person name="Cai X."/>
            <person name="Sun X."/>
            <person name="Xu C."/>
            <person name="Sun H."/>
            <person name="Wang X."/>
            <person name="Ge C."/>
            <person name="Zhang Z."/>
            <person name="Wang Q."/>
            <person name="Fei Z."/>
            <person name="Jiao C."/>
            <person name="Wang Q."/>
        </authorList>
    </citation>
    <scope>NUCLEOTIDE SEQUENCE [LARGE SCALE GENOMIC DNA]</scope>
    <source>
        <strain evidence="3">cv. Varoflay</strain>
    </source>
</reference>
<gene>
    <name evidence="4" type="primary">LOC110785574</name>
</gene>
<name>A0A9R0JSR2_SPIOL</name>
<dbReference type="SUPFAM" id="SSF56399">
    <property type="entry name" value="ADP-ribosylation"/>
    <property type="match status" value="1"/>
</dbReference>
<dbReference type="Proteomes" id="UP000813463">
    <property type="component" value="Chromosome 1"/>
</dbReference>
<dbReference type="PROSITE" id="PS51642">
    <property type="entry name" value="HEMOPEXIN_2"/>
    <property type="match status" value="2"/>
</dbReference>
<dbReference type="AlphaFoldDB" id="A0A9R0JSR2"/>
<dbReference type="SUPFAM" id="SSF50923">
    <property type="entry name" value="Hemopexin-like domain"/>
    <property type="match status" value="1"/>
</dbReference>
<dbReference type="Gene3D" id="2.110.10.10">
    <property type="entry name" value="Hemopexin-like domain"/>
    <property type="match status" value="1"/>
</dbReference>
<feature type="repeat" description="Hemopexin" evidence="1">
    <location>
        <begin position="465"/>
        <end position="520"/>
    </location>
</feature>
<reference evidence="4" key="2">
    <citation type="submission" date="2025-08" db="UniProtKB">
        <authorList>
            <consortium name="RefSeq"/>
        </authorList>
    </citation>
    <scope>IDENTIFICATION</scope>
    <source>
        <tissue evidence="4">Leaf</tissue>
    </source>
</reference>
<dbReference type="RefSeq" id="XP_021845726.1">
    <property type="nucleotide sequence ID" value="XM_021990034.2"/>
</dbReference>
<protein>
    <recommendedName>
        <fullName evidence="2">Pierisin-like domain-containing protein</fullName>
    </recommendedName>
</protein>
<accession>A0A9R0JSR2</accession>
<proteinExistence type="predicted"/>
<evidence type="ECO:0000259" key="2">
    <source>
        <dbReference type="Pfam" id="PF22596"/>
    </source>
</evidence>
<sequence length="536" mass="60306">MSIPPNSPWRGCAANYPQPLDQKDELAVQFLQESIYKFNCLDPIPPKALTDIEYRDSTGDADIKQHVFRWDRAHYHDIFRDGFQARRQLHTPDNIFHNLEHYIHEGGRPLGNSMHPANYAFVSTTLSSSWFPSVTLQPNENQSVVEAWRYEMYAPGGIWVAETLGDRYKYPTQDEVCFVAGIAPQYIRSAQRFRLITTRGSQYTRRERADDMLILNDNFNPQSHPERLINILRPVTYYLDGNKKPANLKLDFYLPAEDTVTNPPNRRRRRSSSASAKDWYANETTTLQSYIDAAFRSSRQNEAYIFMKNEYIIFDYAPTGSPSTRDKVVKGPALISEGFPSLKETSFAEYGIDCAFGSHDVNESFIFSGNLCAHISFVNDRIIAGPMKIRKMFPFFKKTVFETGVDAAFESSTTKYEAYLFKGDQYVVINYGGGGGGGGGSPPRLVTATRSITQGFGSLRNTVFERGIDAAFASHRNNEAYLFKGDSFALIKFSPTAAAAAMNDSIVGGVKKILPNWPSLQPVLPRNNRGADLPPA</sequence>
<feature type="repeat" description="Hemopexin" evidence="1">
    <location>
        <begin position="288"/>
        <end position="342"/>
    </location>
</feature>
<dbReference type="OrthoDB" id="6845681at2759"/>
<organism evidence="3 4">
    <name type="scientific">Spinacia oleracea</name>
    <name type="common">Spinach</name>
    <dbReference type="NCBI Taxonomy" id="3562"/>
    <lineage>
        <taxon>Eukaryota</taxon>
        <taxon>Viridiplantae</taxon>
        <taxon>Streptophyta</taxon>
        <taxon>Embryophyta</taxon>
        <taxon>Tracheophyta</taxon>
        <taxon>Spermatophyta</taxon>
        <taxon>Magnoliopsida</taxon>
        <taxon>eudicotyledons</taxon>
        <taxon>Gunneridae</taxon>
        <taxon>Pentapetalae</taxon>
        <taxon>Caryophyllales</taxon>
        <taxon>Chenopodiaceae</taxon>
        <taxon>Chenopodioideae</taxon>
        <taxon>Anserineae</taxon>
        <taxon>Spinacia</taxon>
    </lineage>
</organism>
<feature type="domain" description="Pierisin-like" evidence="2">
    <location>
        <begin position="68"/>
        <end position="194"/>
    </location>
</feature>
<dbReference type="Pfam" id="PF22596">
    <property type="entry name" value="Scabin-like"/>
    <property type="match status" value="1"/>
</dbReference>
<dbReference type="KEGG" id="soe:110785574"/>
<dbReference type="GeneID" id="110785574"/>